<comment type="caution">
    <text evidence="1">The sequence shown here is derived from an EMBL/GenBank/DDBJ whole genome shotgun (WGS) entry which is preliminary data.</text>
</comment>
<gene>
    <name evidence="1" type="ORF">ACJMK2_026353</name>
</gene>
<reference evidence="1 2" key="1">
    <citation type="submission" date="2024-11" db="EMBL/GenBank/DDBJ databases">
        <title>Chromosome-level genome assembly of the freshwater bivalve Anodonta woodiana.</title>
        <authorList>
            <person name="Chen X."/>
        </authorList>
    </citation>
    <scope>NUCLEOTIDE SEQUENCE [LARGE SCALE GENOMIC DNA]</scope>
    <source>
        <strain evidence="1">MN2024</strain>
        <tissue evidence="1">Gills</tissue>
    </source>
</reference>
<proteinExistence type="predicted"/>
<keyword evidence="2" id="KW-1185">Reference proteome</keyword>
<protein>
    <submittedName>
        <fullName evidence="1">Uncharacterized protein</fullName>
    </submittedName>
</protein>
<organism evidence="1 2">
    <name type="scientific">Sinanodonta woodiana</name>
    <name type="common">Chinese pond mussel</name>
    <name type="synonym">Anodonta woodiana</name>
    <dbReference type="NCBI Taxonomy" id="1069815"/>
    <lineage>
        <taxon>Eukaryota</taxon>
        <taxon>Metazoa</taxon>
        <taxon>Spiralia</taxon>
        <taxon>Lophotrochozoa</taxon>
        <taxon>Mollusca</taxon>
        <taxon>Bivalvia</taxon>
        <taxon>Autobranchia</taxon>
        <taxon>Heteroconchia</taxon>
        <taxon>Palaeoheterodonta</taxon>
        <taxon>Unionida</taxon>
        <taxon>Unionoidea</taxon>
        <taxon>Unionidae</taxon>
        <taxon>Unioninae</taxon>
        <taxon>Sinanodonta</taxon>
    </lineage>
</organism>
<dbReference type="EMBL" id="JBJQND010000002">
    <property type="protein sequence ID" value="KAL3886355.1"/>
    <property type="molecule type" value="Genomic_DNA"/>
</dbReference>
<dbReference type="AlphaFoldDB" id="A0ABD3XJS2"/>
<name>A0ABD3XJS2_SINWO</name>
<accession>A0ABD3XJS2</accession>
<evidence type="ECO:0000313" key="2">
    <source>
        <dbReference type="Proteomes" id="UP001634394"/>
    </source>
</evidence>
<evidence type="ECO:0000313" key="1">
    <source>
        <dbReference type="EMBL" id="KAL3886355.1"/>
    </source>
</evidence>
<dbReference type="Proteomes" id="UP001634394">
    <property type="component" value="Unassembled WGS sequence"/>
</dbReference>
<sequence length="219" mass="25344">MSIQEDLLIDKNGDVIELVGFSDYRDEGNFIKTLKYEKQVKLLSNYAFQIVFLGLTSFRFPFAHFITRQAQASYLYTLFWGAVDKLPVYASTAVYVNMVDAFDWNKTSPFANTQVHIYTNTMETMRNHLAEEALIDDTCIACILGFDQLCRKVINMSWHTKGSIPPHPNALQYRTNLNNNVLMLRHMPLIIAFNNPQPLRFLYIEKACPHITELKPIRL</sequence>